<feature type="region of interest" description="Disordered" evidence="2">
    <location>
        <begin position="3373"/>
        <end position="3413"/>
    </location>
</feature>
<name>A0A0L8L8T5_STRVR</name>
<comment type="caution">
    <text evidence="3">The sequence shown here is derived from an EMBL/GenBank/DDBJ whole genome shotgun (WGS) entry which is preliminary data.</text>
</comment>
<feature type="compositionally biased region" description="Low complexity" evidence="2">
    <location>
        <begin position="133"/>
        <end position="162"/>
    </location>
</feature>
<feature type="compositionally biased region" description="Basic and acidic residues" evidence="2">
    <location>
        <begin position="2777"/>
        <end position="2789"/>
    </location>
</feature>
<feature type="region of interest" description="Disordered" evidence="2">
    <location>
        <begin position="2714"/>
        <end position="2794"/>
    </location>
</feature>
<sequence>PAELRRQLDDAVTEAFEAQTNAIAHDADARQVTELYKTVTDARNTGRLDEATTGLDTLRALAQAAEQQSFARYTVPEPTAQTPDASIQEQTLETPASEQTQNTVAPLVPPVMPLTPGVVPGTVQSPAPQNVQSPLPTTTGPAATTGPATTSTPRTASPLPSTVLPTEILPTTLPAPDAQDAPQQEATAQPVSIARILEGEPAATEEVFDASGPLATDPAETQSAETIHDTAQTTVTVTPPAPVAADIEGFARRLEKAPAAVVDALWNEAVARVTADRPETTAVVGLSPAELRTQDPALFARVLDTARDLNPLETPADRERVLAEFGTAPELRTAEEADTASDTRTASEFFPLVGTPESLRSLQELSDVVDTEDLRMFEAGPFRDLEPAQVLHARQIVTDAIHFPPVVDATGDARQQEHLQAWATVAVAQVLAGAGQGMTTATATRRAADVAEEIRRDRGLERPRGLRGGTREETEQAWETGQSSSSTQAQATSQTQRDDTLTLSPLARQVNAMGLMDLLLAVNGLSPNLRQGLKARARQLMREHFPPGVELPFDAPLPRAEFLQAEAAIEYALYVGERGPTPEATATELVQLYAGRHPSGYRTGRQPLETLPSGERELNPARTEQQPLEPLPSGERNLIPGPPPIPLEDLPELARESAKAEKSDVWALIGQLSMWEARQLRSEAEDLMLRHFPEWVPMNLRSRPQYPRDIDLFGYWERVQIALLQGRSTPTPGVAADALAQHYAREIHKAYGEGKSWTLRPEPREQPAEQQTEPRTEQQAEPRTEPRIEQRTEQLPPADVQAAAAAIIQQTILLPRPEALAALAALPPARLGEIRSAVTELLGRYFPAGWQVQLDRVPALTEFMRDVEAWLQYALAMQAERGAPDIATELLAAILAEEFVNRYESLAPLAENQQPSTPSVIADPSAAEEMVVEPTEPAVSRVPESAADLEEQLYRGAWLFGDERAMQVHQTLFDGSTDYVRDLGAFRELRQELTGLTQANADDELLGFLDGFGLNHQTAQFWSSLLQDPYWDEAVARADAALDEDHLMDDESVDEGESEEGFEHWSIDAARSLSVPNPPTHPYVSEYERQVYFGAEVPEDLRYADAGHVYLLQYSAMYNRDIRIGYDLLSAYRGSSFERGVADHVIQEELLAFVTARGMHPSMASYWTQLARQRDLIADLQREFPDGWDQRPPEPLPRLADYGELPAYGDVPQDREPEPYSEGTLHAAQSRPIAWIQDQLRALPPQVESTTRDIADQIMLAYNPYPPEALNVDSPAAQRTLARREEERARVQYAVMAAGAATASRSAAQSSAGAADRLDAYLDDAKTLARRFHELRTDLVTSAPVDGELSQSGLPEAWMPRTAISARDERLAVVEALFQQMPEGERHAWETQASEIVNTYNYDPMEMTGDGTPVQQRPGRTEERLRVQYALYLDRELDSFRQLAAQALARAYGQERGLQPRAYASGAGRDEQRVDAERAGEQSVSLPRTSPRDVEPDVAPSSREVRDLENILYSRRPMPGDPEGIRARHELLTERSAVYRSDLAAFVDLLPVVDVNGLRAYVTGRGMHASLADVWLEILHEEGELHRQAGLFEAVSGSVLDRFVQRSAPVTDVSDGELGSLLDYYADSDAEEAIRDGERVGDRETTGHDESIKDDPVRAETPAPIDRSSLQRSETHLSVKSTMSAYEFYGRSSPDPLSQRMEERDAVTDPASGPATVSSPLEVYPRKGRASVAVRAGAFAGGISLRAARDRRIIGVAVPSEALRRGMARLLHEDPILLDAEAEADGVRMKVFTDGEYALRTMSEIATILEEDYDLEPSQPLVLVASGSGSDTVTHGPKGSLVRAREPLGQLLADASNREVLAINGELAAKPSHKQVPGGPLPVTPVSVRPGGAALADLKNWEATTLYRPRAGLNPDHLQARWPGRRIVTDYELFSSPPGHVDLRPFTRRDPVPQGFYTQGDGLSGTFPAITLAREVVHDTKPPLAVSADGTLAVNASAAEPHEFYATEEVLDRTERTLDRLGGKAKLVRVPQHRVELTVDGTPRTLTMATLDFKDTKGRSQIESDGARDFTSLVLGGQPLEFVLRNEQAATRADGVAPTPVKFPTNVGSGVEAKGSHEVADLIVEVAKGRQPMETVNPLWARRKAYDQFAKGVGLGNRPGQGEEYGKALNETTATSWTTRKRRSASLSLGLNEFAWARDGESYIAQSIGVGGKAGERQYQTDYSKETEPVTVPEAAANHFAAVLVTSDDGSHQIAVENYRRGPVLKEYVAEAVDALYDAHGENLAEVLADLARQAEQAQNRTTELNDAIGRMRTELRETSISAADRTALEEEIERTVTEHKEAVRVEREIASRRTLAEQLRSYGEALVSPDAGTPEGIVALERARTQAGTTLQKLNGDALGRNTEMWHFKMYGRGPGETFFEATARGKEDPRPISELPNPLVIVGLHGPETRPVQLEFPSSGKTLSPVAKGRLKSYAQKAAREATWRQINGAQPPSIQITGYGNALVGAQRTGQERADAARDELKPVLAQALADQAAKGLPVPETDDLPIEARSKGRANNPLPTGATLDERRRSVFVALVEPTDYRAMDDINAVLDGLPTSLRKGVLRDAEIISDLYNPFPLSDGTSVDPTLLQELAAQREESIRRVAFELYSEFEREAQGALILTAEGQAARGFAIGKAAELAGRLGRARDVSPSTLPRNFVPDSIASYLPTSVQQPVGRRATLSGVRRSLTPTGAPSTEHGRSLGTITERPIEEADPTVTRDAAGRGPAQSPNGDAERLSGTRRTERVLPVQDPVRPEQWRHRIDGAPEPAYLMTEIYDPARDPLAGRRDVLDDGLLAGREVMVRSGIQQIQAEDGRWIRQVLFNLPVRFGEGFAADRLPGLERRMQDLLDTHLNLGYQLSPSGAETGDQLHFDVRLTLAEDHPEAVELSMSDQPERSDQLSFRLHSDNADAALHELDDADLLHELLHYAGVSDRGHDVNSLFRKTPDRADSDGLMAEPGLPTLPGLPVSYLEQIQLAHASGPVLRAHPLGAPPVTSPVGNRFRLPPIDDGRSQSLRGRAAEAPWMPRALRRLGERIANRGEQQSEPRVPIEIPAEIRAETRFEEVDDASDATDAGIDERAEDIADRALEAARANPSSSGDDMYAALMQPPTSPEPPTVGRRNRQAVTLPSTLFEQIRQVRERSNTVNTLGTDMSLSPRSVSSSERSPIGALAGWVMNRVTSPTRSASDRHVTGARTETVEEVLDRMETIDPLARVPRTRPLETVRHQLAGLPRADFDAAVERAWDLAEETGVAQRRDIVLPPAEQAVRNAVVLRLAHALALETVERARALAVALMPVRRGLPEIVITDEDGAIGEEAAQDGPAVMVAEPAPEEQQRQARQQRQVRQERQEERDTPRSMNPPEAMPGETRRLQDQLRGALDGDEHALGLLIREASVLIHRRARFPMFVSGSDLARRWHDLQQEVVARTAMALYEGRDHVDPQFRAREVVDAFARLLDLGPSPYESGGTRSTQEPGEESRSAGESSVSRPADLESSDAEARAQAAQDRADMAGALARMREAGMDLFEEQPDPTLVDALLREHSEEYAATVDAFGRAHVEGLLSGDPGYSPSALADEHGLTPAHTRFLVERMALEDDGYLADAARRMTLRLAEGEPDTEAAPRRYGLADLYERFVERPTFDDVPEPPESALVLDRMSGTVDVDRLRAFESEVQAHLDEPYFDVLLREAVDLVRSIALTPQVERPGAGLKAERPDAYWTYLAVAQSLRERGGSPTLEHDARMLTERVREALGLPRGRGVQGGLRYASPASAQAMSERLAEELWQRVVAGRYGLPAPTEQLLADHRTLLLHRAEYRESFEGFGRDYLPLLMNTGDQRATNREMTRRTGQREPVVEFWAEAVLRGAGGYRDDLLARWGSWYDNRTMDFTDPAASAAVHLLLMHGHRSYSRDFLDFGTFLHPFLRSEGLRTEDTDLVSRSHGVGIGQGRFWARLVANGEWSAYRRLVTAQMWRRLRAGQNDHVFAPDRPSRELAHQPLLEDHIDYELAYARFGQRYGQTVRPGYFRLRTATDLGAEQGLPPNLSVYWAQMYLSGAWRTHFEARLPQLDAGLTRGADHFADPRLDRGILHTLLLAHPPYLRRYERFGEEYTALLRRGGDSDRRAALALGRGMGLSDGQIGYWAGLVEAGRWSRDHEPSAKARAGVEDRVESGTAEPGPSRSATFTEIPQNNQARDGMARDGLPSYPSVGDDYVPTFTRVEPSAAEPSPAFDSVRLLERIEPDLERLSPVVPDVGELYDFAVEVLLTPGSYTAVLDAAVNLTASVTRLPDVTAWSDLPLAEMPPRAVWAVLALALALTRDPDLLFFRDSGVSRAVSLAERIRSELGLRAAEGPGSMVLESLPEESETSPNEGSIETIVQQFFDGEPLFGPLAWPQVLELHQRLYEGSVAYAARFHDFATRDERDAGERTGGAASAVREHGPHRDAAQAWAQVLADPDWARRVRELSGPMSHPAVAELRRNAIPLTDGSLTPDERVFYGAGHLSSRDTVSEVHESLLEESPRYRHDYGLAAEVQRTLVDEDTVTEELTAFATARGMNSGTVRFWLFGEPATTLANHRRLLATSPRYAVDLMDFESMARDGLASRRLDAFAAERRLDPNLVRLWKTLRTQDGWQEQLAAARLLGSRPSRTGTTGAGTTDAPRHGLATADDGSSDNEVRYVEDGDGDDEWVTDEEDTEGVEGREIIEAVRQEGGPLPRNHPFGSTLERDVYTGVPLPAMPAGEVRAFHEDLLRQPQYRSDFELLSRLYTSDSVPRDTAWREVESFVRDRGMDTSYDRLWNSQLLLGTLRERSATAGPRTPTHPVDGLSNLTEAVRAMRLTRTDETEDAEDVESGTWGNQVAEENRPDMDTEWTGEGEQDAQPVEAIPREWATLDASARYQAIRVRLHAHLPVFGDADLDADTQSLLLANNSAFREAWSQFLEAFRELVMQGEDSPEAAYEAAVVDVGVAHDIGEYWADRSSHLRHLVAREQLAAVYSTGGLFRESGELERNVLHSLLLDETARYARDFTEFVENIRTMEEEGWLVRETLSAPELAERVAEAASDIDVPDDVIAYWTELYRRDSWDEESESALRSEDRQEPVEQVLDRIRALGGPLPEDHVPTSDREEFVYSGRWDFGIVHDSEAMHQDLLDESEQYAYDFDIISDLASVRAPADQIRASLIDFVVSRGMHPSAATYFDTLLSRPATSPDSEPSGIPVPPYEEPGVLPRYGEAVTSMAEVRVTDLNAAFQRELDEQPSSPELDALMREAVDMVGEMIQVPTAWGTRPGESLREARPEVYWTYVEVARFLRDNEHSPTREREARALVERLREANGLRPRGLLGGAGDGTDTRNTEAVETIERDLRRAGRQVWNNDGTLHHTAALTLRPMAVGRARLDAERMGGADLYGLAAHLFDPSAHDRALPLLAEWLGEEGIPVLAPEEVRAARQVSAERTLDAVDDMTDLTVDDVARQLFPEALATDGSVQGQVAGYLEAGARFGRDRLSDGRPMRSMMIGIAALRAAEDSPSPRPLSDVATEVLGDASPDSLRRVEGWRDGTRHLDEVEGESPYQTFVDRIVDAARELRAQDATVDAGRLARTVFGVSTPSADEVGAVRYWLGKAGLPTVVEPELTAMLGPSRLFGLPYDEASPRAMDGEREPLPVQVPAPVPVEAPGTDSAPYTLGDAMPEPLASLSLPETADPLTVLSAVADHVVAHAMHLHMSGSPTDITAISKGARGGERHEPWRHHHEVLGILEASGVRGQPITSGLRPGERGPRPTSQVMRRVLDTARADEPHLRDPYAYARSMLSEDDADSSVPLVRGWLVGAGLMGDMPTDGARARMVARARELADAYVDRGAVIDVREIARQVFRTDQETPQQVYLTTMWLGDSLGDGRDPMALDDVPEPSPREEAARSEAETPTTSSRVEELRRQYLEVLRRYPSPPISLERVRQLDPRDPNLPNLEHLRGGLAAALATRAAELVYQGASLSDIAGHLSLPGGTRYPVLQVHRMMLEHSPRYGADFQALFDHPDMGTPMAASRAADFAQRNGLHPQTIETWRQYAEAFLTQSRFLEGMSRSERATLRGIASGYLNEAIGGITLAPVPLSVRLVREERLVRVMKALKEGGERGANREILSLTGELGLVPRGLGVGGTQVTGDPDAMDVDDYFDQGWQEFLGAMQRSGQGLADSFLLDNPDRVSETDDMDVDSVIPALDPAQAELVALLDQEGAQDYFQEAVARGEDLDTVLAGLRQHL</sequence>
<feature type="compositionally biased region" description="Basic and acidic residues" evidence="2">
    <location>
        <begin position="3387"/>
        <end position="3398"/>
    </location>
</feature>
<feature type="non-terminal residue" evidence="3">
    <location>
        <position position="6281"/>
    </location>
</feature>
<proteinExistence type="predicted"/>
<reference evidence="3 4" key="1">
    <citation type="submission" date="2015-06" db="EMBL/GenBank/DDBJ databases">
        <authorList>
            <person name="Hoefler B.C."/>
            <person name="Straight P.D."/>
        </authorList>
    </citation>
    <scope>NUCLEOTIDE SEQUENCE [LARGE SCALE GENOMIC DNA]</scope>
    <source>
        <strain evidence="3 4">NRRL 3427</strain>
    </source>
</reference>
<protein>
    <submittedName>
        <fullName evidence="3">Uncharacterized protein</fullName>
    </submittedName>
</protein>
<feature type="region of interest" description="Disordered" evidence="2">
    <location>
        <begin position="4188"/>
        <end position="4219"/>
    </location>
</feature>
<feature type="region of interest" description="Disordered" evidence="2">
    <location>
        <begin position="4456"/>
        <end position="4478"/>
    </location>
</feature>
<dbReference type="EMBL" id="LGUP01000039">
    <property type="protein sequence ID" value="KOG34608.1"/>
    <property type="molecule type" value="Genomic_DNA"/>
</dbReference>
<feature type="compositionally biased region" description="Basic and acidic residues" evidence="2">
    <location>
        <begin position="1468"/>
        <end position="1480"/>
    </location>
</feature>
<feature type="region of interest" description="Disordered" evidence="2">
    <location>
        <begin position="437"/>
        <end position="502"/>
    </location>
</feature>
<evidence type="ECO:0000256" key="2">
    <source>
        <dbReference type="SAM" id="MobiDB-lite"/>
    </source>
</evidence>
<feature type="coiled-coil region" evidence="1">
    <location>
        <begin position="2281"/>
        <end position="2315"/>
    </location>
</feature>
<evidence type="ECO:0000313" key="3">
    <source>
        <dbReference type="EMBL" id="KOG34608.1"/>
    </source>
</evidence>
<dbReference type="OrthoDB" id="1215854at2"/>
<feature type="region of interest" description="Disordered" evidence="2">
    <location>
        <begin position="1633"/>
        <end position="1676"/>
    </location>
</feature>
<evidence type="ECO:0000256" key="1">
    <source>
        <dbReference type="SAM" id="Coils"/>
    </source>
</evidence>
<dbReference type="PANTHER" id="PTHR34491">
    <property type="entry name" value="A-TYPE INCLUSION PROTEIN, PUTATIVE-RELATED"/>
    <property type="match status" value="1"/>
</dbReference>
<feature type="compositionally biased region" description="Acidic residues" evidence="2">
    <location>
        <begin position="4714"/>
        <end position="4730"/>
    </location>
</feature>
<dbReference type="RefSeq" id="WP_159391560.1">
    <property type="nucleotide sequence ID" value="NZ_LGUP01000039.1"/>
</dbReference>
<feature type="region of interest" description="Disordered" evidence="2">
    <location>
        <begin position="4675"/>
        <end position="4730"/>
    </location>
</feature>
<feature type="region of interest" description="Disordered" evidence="2">
    <location>
        <begin position="597"/>
        <end position="649"/>
    </location>
</feature>
<feature type="compositionally biased region" description="Basic and acidic residues" evidence="2">
    <location>
        <begin position="761"/>
        <end position="792"/>
    </location>
</feature>
<feature type="non-terminal residue" evidence="3">
    <location>
        <position position="1"/>
    </location>
</feature>
<feature type="compositionally biased region" description="Basic and acidic residues" evidence="2">
    <location>
        <begin position="5934"/>
        <end position="5944"/>
    </location>
</feature>
<feature type="compositionally biased region" description="Polar residues" evidence="2">
    <location>
        <begin position="79"/>
        <end position="103"/>
    </location>
</feature>
<feature type="region of interest" description="Disordered" evidence="2">
    <location>
        <begin position="3502"/>
        <end position="3549"/>
    </location>
</feature>
<gene>
    <name evidence="3" type="ORF">ADK34_06815</name>
</gene>
<dbReference type="Proteomes" id="UP000037023">
    <property type="component" value="Unassembled WGS sequence"/>
</dbReference>
<organism evidence="3 4">
    <name type="scientific">Streptomyces viridochromogenes</name>
    <dbReference type="NCBI Taxonomy" id="1938"/>
    <lineage>
        <taxon>Bacteria</taxon>
        <taxon>Bacillati</taxon>
        <taxon>Actinomycetota</taxon>
        <taxon>Actinomycetes</taxon>
        <taxon>Kitasatosporales</taxon>
        <taxon>Streptomycetaceae</taxon>
        <taxon>Streptomyces</taxon>
    </lineage>
</organism>
<feature type="region of interest" description="Disordered" evidence="2">
    <location>
        <begin position="115"/>
        <end position="166"/>
    </location>
</feature>
<feature type="compositionally biased region" description="Low complexity" evidence="2">
    <location>
        <begin position="482"/>
        <end position="495"/>
    </location>
</feature>
<feature type="region of interest" description="Disordered" evidence="2">
    <location>
        <begin position="73"/>
        <end position="103"/>
    </location>
</feature>
<dbReference type="PANTHER" id="PTHR34491:SF74">
    <property type="entry name" value="DUF4456 DOMAIN-CONTAINING PROTEIN"/>
    <property type="match status" value="1"/>
</dbReference>
<evidence type="ECO:0000313" key="4">
    <source>
        <dbReference type="Proteomes" id="UP000037023"/>
    </source>
</evidence>
<keyword evidence="1" id="KW-0175">Coiled coil</keyword>
<feature type="region of interest" description="Disordered" evidence="2">
    <location>
        <begin position="3133"/>
        <end position="3164"/>
    </location>
</feature>
<feature type="compositionally biased region" description="Basic and acidic residues" evidence="2">
    <location>
        <begin position="1633"/>
        <end position="1658"/>
    </location>
</feature>
<feature type="region of interest" description="Disordered" evidence="2">
    <location>
        <begin position="754"/>
        <end position="794"/>
    </location>
</feature>
<feature type="region of interest" description="Disordered" evidence="2">
    <location>
        <begin position="1690"/>
        <end position="1719"/>
    </location>
</feature>
<feature type="compositionally biased region" description="Basic and acidic residues" evidence="2">
    <location>
        <begin position="4188"/>
        <end position="4205"/>
    </location>
</feature>
<feature type="region of interest" description="Disordered" evidence="2">
    <location>
        <begin position="1184"/>
        <end position="1222"/>
    </location>
</feature>
<feature type="compositionally biased region" description="Polar residues" evidence="2">
    <location>
        <begin position="122"/>
        <end position="132"/>
    </location>
</feature>
<feature type="region of interest" description="Disordered" evidence="2">
    <location>
        <begin position="3033"/>
        <end position="3056"/>
    </location>
</feature>
<feature type="region of interest" description="Disordered" evidence="2">
    <location>
        <begin position="1460"/>
        <end position="1501"/>
    </location>
</feature>
<accession>A0A0L8L8T5</accession>
<feature type="region of interest" description="Disordered" evidence="2">
    <location>
        <begin position="5920"/>
        <end position="5953"/>
    </location>
</feature>
<feature type="compositionally biased region" description="Basic and acidic residues" evidence="2">
    <location>
        <begin position="446"/>
        <end position="474"/>
    </location>
</feature>